<comment type="caution">
    <text evidence="5">The sequence shown here is derived from an EMBL/GenBank/DDBJ whole genome shotgun (WGS) entry which is preliminary data.</text>
</comment>
<evidence type="ECO:0000256" key="3">
    <source>
        <dbReference type="ARBA" id="ARBA00023163"/>
    </source>
</evidence>
<protein>
    <submittedName>
        <fullName evidence="5">LuxR C-terminal-related transcriptional regulator</fullName>
    </submittedName>
</protein>
<feature type="domain" description="HTH luxR-type" evidence="4">
    <location>
        <begin position="315"/>
        <end position="380"/>
    </location>
</feature>
<organism evidence="5 6">
    <name type="scientific">Saccharopolyspora ipomoeae</name>
    <dbReference type="NCBI Taxonomy" id="3042027"/>
    <lineage>
        <taxon>Bacteria</taxon>
        <taxon>Bacillati</taxon>
        <taxon>Actinomycetota</taxon>
        <taxon>Actinomycetes</taxon>
        <taxon>Pseudonocardiales</taxon>
        <taxon>Pseudonocardiaceae</taxon>
        <taxon>Saccharopolyspora</taxon>
    </lineage>
</organism>
<name>A0ABT6PY11_9PSEU</name>
<dbReference type="InterPro" id="IPR029016">
    <property type="entry name" value="GAF-like_dom_sf"/>
</dbReference>
<dbReference type="InterPro" id="IPR016032">
    <property type="entry name" value="Sig_transdc_resp-reg_C-effctor"/>
</dbReference>
<keyword evidence="1" id="KW-0805">Transcription regulation</keyword>
<evidence type="ECO:0000259" key="4">
    <source>
        <dbReference type="PROSITE" id="PS50043"/>
    </source>
</evidence>
<evidence type="ECO:0000256" key="1">
    <source>
        <dbReference type="ARBA" id="ARBA00023015"/>
    </source>
</evidence>
<dbReference type="SMART" id="SM00065">
    <property type="entry name" value="GAF"/>
    <property type="match status" value="1"/>
</dbReference>
<dbReference type="InterPro" id="IPR003018">
    <property type="entry name" value="GAF"/>
</dbReference>
<dbReference type="InterPro" id="IPR036388">
    <property type="entry name" value="WH-like_DNA-bd_sf"/>
</dbReference>
<dbReference type="PROSITE" id="PS50043">
    <property type="entry name" value="HTH_LUXR_2"/>
    <property type="match status" value="1"/>
</dbReference>
<dbReference type="PANTHER" id="PTHR44688">
    <property type="entry name" value="DNA-BINDING TRANSCRIPTIONAL ACTIVATOR DEVR_DOSR"/>
    <property type="match status" value="1"/>
</dbReference>
<dbReference type="EMBL" id="JASAOF010000041">
    <property type="protein sequence ID" value="MDI2032899.1"/>
    <property type="molecule type" value="Genomic_DNA"/>
</dbReference>
<dbReference type="PRINTS" id="PR00038">
    <property type="entry name" value="HTHLUXR"/>
</dbReference>
<dbReference type="CDD" id="cd06170">
    <property type="entry name" value="LuxR_C_like"/>
    <property type="match status" value="1"/>
</dbReference>
<reference evidence="5 6" key="1">
    <citation type="submission" date="2023-04" db="EMBL/GenBank/DDBJ databases">
        <title>Draft genome sequence of Saccharopolyspora sp. TS4A08 isolated from sweet potato rhizospheric soil.</title>
        <authorList>
            <person name="Suksaard P."/>
            <person name="Duangmal K."/>
        </authorList>
    </citation>
    <scope>NUCLEOTIDE SEQUENCE [LARGE SCALE GENOMIC DNA]</scope>
    <source>
        <strain evidence="5 6">TS4A08</strain>
    </source>
</reference>
<accession>A0ABT6PY11</accession>
<keyword evidence="6" id="KW-1185">Reference proteome</keyword>
<dbReference type="SMART" id="SM00421">
    <property type="entry name" value="HTH_LUXR"/>
    <property type="match status" value="1"/>
</dbReference>
<proteinExistence type="predicted"/>
<evidence type="ECO:0000313" key="6">
    <source>
        <dbReference type="Proteomes" id="UP001237595"/>
    </source>
</evidence>
<dbReference type="PANTHER" id="PTHR44688:SF16">
    <property type="entry name" value="DNA-BINDING TRANSCRIPTIONAL ACTIVATOR DEVR_DOSR"/>
    <property type="match status" value="1"/>
</dbReference>
<dbReference type="SUPFAM" id="SSF46894">
    <property type="entry name" value="C-terminal effector domain of the bipartite response regulators"/>
    <property type="match status" value="1"/>
</dbReference>
<dbReference type="RefSeq" id="WP_281459136.1">
    <property type="nucleotide sequence ID" value="NZ_JASAOF010000041.1"/>
</dbReference>
<dbReference type="Gene3D" id="1.10.10.10">
    <property type="entry name" value="Winged helix-like DNA-binding domain superfamily/Winged helix DNA-binding domain"/>
    <property type="match status" value="1"/>
</dbReference>
<evidence type="ECO:0000256" key="2">
    <source>
        <dbReference type="ARBA" id="ARBA00023125"/>
    </source>
</evidence>
<keyword evidence="3" id="KW-0804">Transcription</keyword>
<sequence>MDREQAVLASGWRTVAQRAGSREDAKVSALRGQLRDLCVDAASALDVEIVHSDLELLAAGRAQPVLSKLWSAALGEALRSTEDDTVPAARRRELLELLGRIRSIETDLAQARLGQRDAFLRRIAEALASVRDARTVEDFLNRVPEAGCRLGFDRVLVSRVEDSTWKLHKMCVVRDPRWADELVAVGKASPPPLDGGIVEADVVSRADSCLVFDVQNSDRVVRDLVQVGKSESYGIAPLTVHGEVVGMLHGDCYYQRRDVEAADQALLSLMAEGLSHSLARITILEGLEALHRTAGLTMTSSAAVAAPAAPLQAVLPADNGPLTPREAEIMELLAAGHSNRYIAQQLLITVGTAKSHVTHILRKLDATSRAEAISRWLRGRYPR</sequence>
<dbReference type="Proteomes" id="UP001237595">
    <property type="component" value="Unassembled WGS sequence"/>
</dbReference>
<keyword evidence="2" id="KW-0238">DNA-binding</keyword>
<evidence type="ECO:0000313" key="5">
    <source>
        <dbReference type="EMBL" id="MDI2032899.1"/>
    </source>
</evidence>
<dbReference type="Pfam" id="PF00196">
    <property type="entry name" value="GerE"/>
    <property type="match status" value="1"/>
</dbReference>
<dbReference type="SUPFAM" id="SSF55781">
    <property type="entry name" value="GAF domain-like"/>
    <property type="match status" value="1"/>
</dbReference>
<gene>
    <name evidence="5" type="ORF">QFW96_30055</name>
</gene>
<dbReference type="InterPro" id="IPR000792">
    <property type="entry name" value="Tscrpt_reg_LuxR_C"/>
</dbReference>
<dbReference type="Gene3D" id="3.30.450.40">
    <property type="match status" value="1"/>
</dbReference>